<keyword evidence="1" id="KW-0132">Cell division</keyword>
<organism evidence="5 6">
    <name type="scientific">Candidatus Eubacterium avistercoris</name>
    <dbReference type="NCBI Taxonomy" id="2838567"/>
    <lineage>
        <taxon>Bacteria</taxon>
        <taxon>Bacillati</taxon>
        <taxon>Bacillota</taxon>
        <taxon>Clostridia</taxon>
        <taxon>Eubacteriales</taxon>
        <taxon>Eubacteriaceae</taxon>
        <taxon>Eubacterium</taxon>
    </lineage>
</organism>
<protein>
    <submittedName>
        <fullName evidence="5">SpoVG family protein</fullName>
    </submittedName>
</protein>
<dbReference type="AlphaFoldDB" id="A0A9D2IF82"/>
<dbReference type="InterPro" id="IPR007170">
    <property type="entry name" value="SpoVG"/>
</dbReference>
<evidence type="ECO:0000256" key="3">
    <source>
        <dbReference type="ARBA" id="ARBA00023306"/>
    </source>
</evidence>
<comment type="caution">
    <text evidence="5">The sequence shown here is derived from an EMBL/GenBank/DDBJ whole genome shotgun (WGS) entry which is preliminary data.</text>
</comment>
<feature type="compositionally biased region" description="Polar residues" evidence="4">
    <location>
        <begin position="103"/>
        <end position="112"/>
    </location>
</feature>
<dbReference type="EMBL" id="DXCH01000077">
    <property type="protein sequence ID" value="HIZ06852.1"/>
    <property type="molecule type" value="Genomic_DNA"/>
</dbReference>
<dbReference type="PANTHER" id="PTHR38429:SF1">
    <property type="entry name" value="SEPTATION PROTEIN SPOVG-RELATED"/>
    <property type="match status" value="1"/>
</dbReference>
<gene>
    <name evidence="5" type="ORF">IAA08_02815</name>
</gene>
<keyword evidence="3" id="KW-0131">Cell cycle</keyword>
<dbReference type="InterPro" id="IPR036751">
    <property type="entry name" value="SpoVG_sf"/>
</dbReference>
<dbReference type="SUPFAM" id="SSF160537">
    <property type="entry name" value="SpoVG-like"/>
    <property type="match status" value="1"/>
</dbReference>
<dbReference type="GO" id="GO:0030435">
    <property type="term" value="P:sporulation resulting in formation of a cellular spore"/>
    <property type="evidence" value="ECO:0007669"/>
    <property type="project" value="InterPro"/>
</dbReference>
<accession>A0A9D2IF82</accession>
<reference evidence="5" key="2">
    <citation type="submission" date="2021-04" db="EMBL/GenBank/DDBJ databases">
        <authorList>
            <person name="Gilroy R."/>
        </authorList>
    </citation>
    <scope>NUCLEOTIDE SEQUENCE</scope>
    <source>
        <strain evidence="5">CHK192-9172</strain>
    </source>
</reference>
<evidence type="ECO:0000313" key="5">
    <source>
        <dbReference type="EMBL" id="HIZ06852.1"/>
    </source>
</evidence>
<evidence type="ECO:0000256" key="2">
    <source>
        <dbReference type="ARBA" id="ARBA00023210"/>
    </source>
</evidence>
<evidence type="ECO:0000256" key="1">
    <source>
        <dbReference type="ARBA" id="ARBA00022618"/>
    </source>
</evidence>
<feature type="region of interest" description="Disordered" evidence="4">
    <location>
        <begin position="95"/>
        <end position="118"/>
    </location>
</feature>
<dbReference type="PANTHER" id="PTHR38429">
    <property type="entry name" value="SEPTATION PROTEIN SPOVG-RELATED"/>
    <property type="match status" value="1"/>
</dbReference>
<evidence type="ECO:0000256" key="4">
    <source>
        <dbReference type="SAM" id="MobiDB-lite"/>
    </source>
</evidence>
<dbReference type="Proteomes" id="UP000824024">
    <property type="component" value="Unassembled WGS sequence"/>
</dbReference>
<sequence length="118" mass="12777">MPKLDIRITALQPPGSQGGIRAHVSMTIDDCFGVRGIKIVEGGKNGLFVAMPSRKTENTYKDICYPVTAEFRQQINEEVLQAYHQAVAMVQTVPGQGQEVPETGQTAPQAHDQQIAGA</sequence>
<proteinExistence type="predicted"/>
<name>A0A9D2IF82_9FIRM</name>
<keyword evidence="2" id="KW-0717">Septation</keyword>
<evidence type="ECO:0000313" key="6">
    <source>
        <dbReference type="Proteomes" id="UP000824024"/>
    </source>
</evidence>
<reference evidence="5" key="1">
    <citation type="journal article" date="2021" name="PeerJ">
        <title>Extensive microbial diversity within the chicken gut microbiome revealed by metagenomics and culture.</title>
        <authorList>
            <person name="Gilroy R."/>
            <person name="Ravi A."/>
            <person name="Getino M."/>
            <person name="Pursley I."/>
            <person name="Horton D.L."/>
            <person name="Alikhan N.F."/>
            <person name="Baker D."/>
            <person name="Gharbi K."/>
            <person name="Hall N."/>
            <person name="Watson M."/>
            <person name="Adriaenssens E.M."/>
            <person name="Foster-Nyarko E."/>
            <person name="Jarju S."/>
            <person name="Secka A."/>
            <person name="Antonio M."/>
            <person name="Oren A."/>
            <person name="Chaudhuri R.R."/>
            <person name="La Ragione R."/>
            <person name="Hildebrand F."/>
            <person name="Pallen M.J."/>
        </authorList>
    </citation>
    <scope>NUCLEOTIDE SEQUENCE</scope>
    <source>
        <strain evidence="5">CHK192-9172</strain>
    </source>
</reference>
<dbReference type="Gene3D" id="3.30.1120.40">
    <property type="entry name" value="Stage V sporulation protein G"/>
    <property type="match status" value="1"/>
</dbReference>
<dbReference type="GO" id="GO:0000917">
    <property type="term" value="P:division septum assembly"/>
    <property type="evidence" value="ECO:0007669"/>
    <property type="project" value="UniProtKB-KW"/>
</dbReference>
<dbReference type="Pfam" id="PF04026">
    <property type="entry name" value="SpoVG"/>
    <property type="match status" value="1"/>
</dbReference>